<dbReference type="GO" id="GO:0005524">
    <property type="term" value="F:ATP binding"/>
    <property type="evidence" value="ECO:0007669"/>
    <property type="project" value="UniProtKB-UniRule"/>
</dbReference>
<dbReference type="Gene3D" id="1.20.1580.10">
    <property type="entry name" value="ABC transporter ATPase like domain"/>
    <property type="match status" value="3"/>
</dbReference>
<dbReference type="InterPro" id="IPR041102">
    <property type="entry name" value="UvrA_inter"/>
</dbReference>
<evidence type="ECO:0000256" key="2">
    <source>
        <dbReference type="ARBA" id="ARBA00022490"/>
    </source>
</evidence>
<feature type="zinc finger region" description="C4-type" evidence="17">
    <location>
        <begin position="773"/>
        <end position="799"/>
    </location>
</feature>
<dbReference type="eggNOG" id="COG0178">
    <property type="taxonomic scope" value="Bacteria"/>
</dbReference>
<evidence type="ECO:0000256" key="17">
    <source>
        <dbReference type="HAMAP-Rule" id="MF_00205"/>
    </source>
</evidence>
<dbReference type="PROSITE" id="PS50893">
    <property type="entry name" value="ABC_TRANSPORTER_2"/>
    <property type="match status" value="1"/>
</dbReference>
<dbReference type="SUPFAM" id="SSF52540">
    <property type="entry name" value="P-loop containing nucleoside triphosphate hydrolases"/>
    <property type="match status" value="2"/>
</dbReference>
<feature type="zinc finger region" description="C4-type" evidence="17">
    <location>
        <begin position="254"/>
        <end position="281"/>
    </location>
</feature>
<evidence type="ECO:0000256" key="10">
    <source>
        <dbReference type="ARBA" id="ARBA00022840"/>
    </source>
</evidence>
<evidence type="ECO:0000313" key="20">
    <source>
        <dbReference type="EMBL" id="OLV18107.1"/>
    </source>
</evidence>
<evidence type="ECO:0000256" key="6">
    <source>
        <dbReference type="ARBA" id="ARBA00022763"/>
    </source>
</evidence>
<feature type="region of interest" description="Disordered" evidence="18">
    <location>
        <begin position="986"/>
        <end position="1007"/>
    </location>
</feature>
<keyword evidence="5 17" id="KW-0547">Nucleotide-binding</keyword>
<evidence type="ECO:0000256" key="8">
    <source>
        <dbReference type="ARBA" id="ARBA00022771"/>
    </source>
</evidence>
<name>A0A1U7NYW4_9DEIO</name>
<evidence type="ECO:0000256" key="3">
    <source>
        <dbReference type="ARBA" id="ARBA00022723"/>
    </source>
</evidence>
<dbReference type="GO" id="GO:0005737">
    <property type="term" value="C:cytoplasm"/>
    <property type="evidence" value="ECO:0007669"/>
    <property type="project" value="UniProtKB-SubCell"/>
</dbReference>
<feature type="binding site" evidence="17">
    <location>
        <begin position="674"/>
        <end position="681"/>
    </location>
    <ligand>
        <name>ATP</name>
        <dbReference type="ChEBI" id="CHEBI:30616"/>
    </ligand>
</feature>
<comment type="subcellular location">
    <subcellularLocation>
        <location evidence="1 17">Cytoplasm</location>
    </subcellularLocation>
</comment>
<feature type="compositionally biased region" description="Basic residues" evidence="18">
    <location>
        <begin position="994"/>
        <end position="1007"/>
    </location>
</feature>
<dbReference type="InterPro" id="IPR004602">
    <property type="entry name" value="UvrA"/>
</dbReference>
<dbReference type="NCBIfam" id="TIGR00630">
    <property type="entry name" value="uvra"/>
    <property type="match status" value="1"/>
</dbReference>
<protein>
    <recommendedName>
        <fullName evidence="15 17">UvrABC system protein A</fullName>
        <shortName evidence="17">UvrA protein</shortName>
    </recommendedName>
    <alternativeName>
        <fullName evidence="16 17">Excinuclease ABC subunit A</fullName>
    </alternativeName>
</protein>
<evidence type="ECO:0000256" key="1">
    <source>
        <dbReference type="ARBA" id="ARBA00004496"/>
    </source>
</evidence>
<dbReference type="PROSITE" id="PS00211">
    <property type="entry name" value="ABC_TRANSPORTER_1"/>
    <property type="match status" value="2"/>
</dbReference>
<dbReference type="AlphaFoldDB" id="A0A1U7NYW4"/>
<dbReference type="GO" id="GO:0008270">
    <property type="term" value="F:zinc ion binding"/>
    <property type="evidence" value="ECO:0007669"/>
    <property type="project" value="UniProtKB-UniRule"/>
</dbReference>
<comment type="subunit">
    <text evidence="17">Forms a heterotetramer with UvrB during the search for lesions.</text>
</comment>
<dbReference type="GO" id="GO:0016887">
    <property type="term" value="F:ATP hydrolysis activity"/>
    <property type="evidence" value="ECO:0007669"/>
    <property type="project" value="InterPro"/>
</dbReference>
<dbReference type="PANTHER" id="PTHR43152:SF3">
    <property type="entry name" value="UVRABC SYSTEM PROTEIN A"/>
    <property type="match status" value="1"/>
</dbReference>
<evidence type="ECO:0000256" key="7">
    <source>
        <dbReference type="ARBA" id="ARBA00022769"/>
    </source>
</evidence>
<dbReference type="PANTHER" id="PTHR43152">
    <property type="entry name" value="UVRABC SYSTEM PROTEIN A"/>
    <property type="match status" value="1"/>
</dbReference>
<dbReference type="InterPro" id="IPR017871">
    <property type="entry name" value="ABC_transporter-like_CS"/>
</dbReference>
<comment type="function">
    <text evidence="17">The UvrABC repair system catalyzes the recognition and processing of DNA lesions. UvrA is an ATPase and a DNA-binding protein. A damage recognition complex composed of 2 UvrA and 2 UvrB subunits scans DNA for abnormalities. When the presence of a lesion has been verified by UvrB, the UvrA molecules dissociate.</text>
</comment>
<keyword evidence="21" id="KW-1185">Reference proteome</keyword>
<dbReference type="InterPro" id="IPR041552">
    <property type="entry name" value="UvrA_DNA-bd"/>
</dbReference>
<evidence type="ECO:0000256" key="12">
    <source>
        <dbReference type="ARBA" id="ARBA00023125"/>
    </source>
</evidence>
<dbReference type="GO" id="GO:0009380">
    <property type="term" value="C:excinuclease repair complex"/>
    <property type="evidence" value="ECO:0007669"/>
    <property type="project" value="InterPro"/>
</dbReference>
<keyword evidence="9 17" id="KW-0862">Zinc</keyword>
<organism evidence="20 21">
    <name type="scientific">Deinococcus marmoris</name>
    <dbReference type="NCBI Taxonomy" id="249408"/>
    <lineage>
        <taxon>Bacteria</taxon>
        <taxon>Thermotogati</taxon>
        <taxon>Deinococcota</taxon>
        <taxon>Deinococci</taxon>
        <taxon>Deinococcales</taxon>
        <taxon>Deinococcaceae</taxon>
        <taxon>Deinococcus</taxon>
    </lineage>
</organism>
<dbReference type="HAMAP" id="MF_00205">
    <property type="entry name" value="UvrA"/>
    <property type="match status" value="1"/>
</dbReference>
<dbReference type="GO" id="GO:0006289">
    <property type="term" value="P:nucleotide-excision repair"/>
    <property type="evidence" value="ECO:0007669"/>
    <property type="project" value="UniProtKB-UniRule"/>
</dbReference>
<evidence type="ECO:0000259" key="19">
    <source>
        <dbReference type="PROSITE" id="PS50893"/>
    </source>
</evidence>
<evidence type="ECO:0000256" key="5">
    <source>
        <dbReference type="ARBA" id="ARBA00022741"/>
    </source>
</evidence>
<dbReference type="InterPro" id="IPR003439">
    <property type="entry name" value="ABC_transporter-like_ATP-bd"/>
</dbReference>
<evidence type="ECO:0000256" key="18">
    <source>
        <dbReference type="SAM" id="MobiDB-lite"/>
    </source>
</evidence>
<keyword evidence="11 17" id="KW-0267">Excision nuclease</keyword>
<keyword evidence="10 17" id="KW-0067">ATP-binding</keyword>
<evidence type="ECO:0000256" key="14">
    <source>
        <dbReference type="ARBA" id="ARBA00038000"/>
    </source>
</evidence>
<evidence type="ECO:0000256" key="11">
    <source>
        <dbReference type="ARBA" id="ARBA00022881"/>
    </source>
</evidence>
<dbReference type="Gene3D" id="3.30.190.20">
    <property type="match status" value="1"/>
</dbReference>
<dbReference type="STRING" id="249408.BOO71_0007378"/>
<evidence type="ECO:0000256" key="13">
    <source>
        <dbReference type="ARBA" id="ARBA00023204"/>
    </source>
</evidence>
<evidence type="ECO:0000256" key="4">
    <source>
        <dbReference type="ARBA" id="ARBA00022737"/>
    </source>
</evidence>
<dbReference type="InterPro" id="IPR003593">
    <property type="entry name" value="AAA+_ATPase"/>
</dbReference>
<dbReference type="NCBIfam" id="NF001503">
    <property type="entry name" value="PRK00349.1"/>
    <property type="match status" value="1"/>
</dbReference>
<keyword evidence="4 17" id="KW-0677">Repeat</keyword>
<evidence type="ECO:0000256" key="9">
    <source>
        <dbReference type="ARBA" id="ARBA00022833"/>
    </source>
</evidence>
<dbReference type="FunFam" id="1.20.1580.10:FF:000002">
    <property type="entry name" value="UvrABC system protein A"/>
    <property type="match status" value="1"/>
</dbReference>
<sequence length="1007" mass="111043">MVRGAKEHNLKDITVELPRDQFIVITGVSGSGKSTLAFDTIYAEGQRRYVESLSAYARQFLGLMEKPDVESITGLSPAISIDQRTTSHNPRSTVGTVTEIHDYLRLLYARVGTPYCPICGRKIEKQSPSEITDRLITEFPEKRAILLAPVVRGRKGEYRKLFGDLRREGYARVRVDGTLYELDEAEKLKLEKFEKHDVDVVIDRVTLRETDRSRIAESVELGLRRGESLLRVLMPDAGEDGGAHEELYSEKFACPEHGSVLEELEPRSFSFNSPYGACGDCAGLGTKNEFSPDLVIDDKLSVAEGAILPWSKKGTGGGVYYWDKLQALAEHLDFSLKTPWRELPATAQNAILHGPGQPFEVVYKRGGKETMRFMTEFEGVITNLERRYSDTESDFMREKLEELMELSPCPTCGGTRYKPEILAVRVGGLNIAQVGGMSVLEADAYFGKLQDGALDHDAIAPYLKGHLGGTARAHAPRHYEYVQNAFGAAVSVPVLKAIRTRLKFMVDVGLDYLSLDRTANTLSGGEAQRIRLATQVGSGLTGVLYVLDEPSIGLHPKDNGRLIGTLKNLRDLGNTLLVVEHDEDTMLEADYLVDMGPGAGVHGGEVVAVGTPQEVKANPNSLTGKYLRGELKIEVPEKRRRGNGKKLNIYGAREHNLLNVDAEIPLGIMTVVTGPSGSGKSTLIHDILHATLARELNGAKTTPGKYDRIEGMDHLDKVIEIDQSPIGRTPRSNPATYTGVFTEIRDLFTRTNEARRRGYLAGRFSFNVKGGRCEHCKGDGVMKIEMNFLPDIYVPCEVCKGARYNRETLEVKYNHKTISDILDMTVEDAHGFFEAIPNIERKMQLLLDVGLGYMRIGQPSTTLSGGEAQRIKLASELSKRATGKTIYILDEPTTGLHFEDVRKLMEVLDRLVEGGNTLVIIEHNLDVMKRADHIIDLGPEGGVRGGTIVATGTPEELAAHPTSYTGEYLSRVPGIVAAKPKKEERELVLAAPARKPRAKPRDKKGAA</sequence>
<dbReference type="Gene3D" id="1.10.8.280">
    <property type="entry name" value="ABC transporter ATPase domain-like"/>
    <property type="match status" value="1"/>
</dbReference>
<dbReference type="Proteomes" id="UP000186607">
    <property type="component" value="Unassembled WGS sequence"/>
</dbReference>
<keyword evidence="17" id="KW-0742">SOS response</keyword>
<comment type="similarity">
    <text evidence="14 17">Belongs to the ABC transporter superfamily. UvrA family.</text>
</comment>
<comment type="caution">
    <text evidence="20">The sequence shown here is derived from an EMBL/GenBank/DDBJ whole genome shotgun (WGS) entry which is preliminary data.</text>
</comment>
<dbReference type="GO" id="GO:0009381">
    <property type="term" value="F:excinuclease ABC activity"/>
    <property type="evidence" value="ECO:0007669"/>
    <property type="project" value="UniProtKB-UniRule"/>
</dbReference>
<dbReference type="InterPro" id="IPR027417">
    <property type="entry name" value="P-loop_NTPase"/>
</dbReference>
<dbReference type="Pfam" id="PF17760">
    <property type="entry name" value="UvrA_inter"/>
    <property type="match status" value="1"/>
</dbReference>
<keyword evidence="8 17" id="KW-0863">Zinc-finger</keyword>
<keyword evidence="6 17" id="KW-0227">DNA damage</keyword>
<dbReference type="Pfam" id="PF17755">
    <property type="entry name" value="UvrA_DNA-bind"/>
    <property type="match status" value="1"/>
</dbReference>
<keyword evidence="2 17" id="KW-0963">Cytoplasm</keyword>
<dbReference type="GO" id="GO:0009432">
    <property type="term" value="P:SOS response"/>
    <property type="evidence" value="ECO:0007669"/>
    <property type="project" value="UniProtKB-UniRule"/>
</dbReference>
<evidence type="ECO:0000256" key="15">
    <source>
        <dbReference type="ARBA" id="ARBA00039316"/>
    </source>
</evidence>
<dbReference type="CDD" id="cd03271">
    <property type="entry name" value="ABC_UvrA_II"/>
    <property type="match status" value="1"/>
</dbReference>
<dbReference type="SMART" id="SM00382">
    <property type="entry name" value="AAA"/>
    <property type="match status" value="2"/>
</dbReference>
<feature type="domain" description="ABC transporter" evidence="19">
    <location>
        <begin position="633"/>
        <end position="970"/>
    </location>
</feature>
<dbReference type="Gene3D" id="3.40.50.300">
    <property type="entry name" value="P-loop containing nucleotide triphosphate hydrolases"/>
    <property type="match status" value="3"/>
</dbReference>
<keyword evidence="12 17" id="KW-0238">DNA-binding</keyword>
<accession>A0A1U7NYW4</accession>
<dbReference type="EMBL" id="MSTI01000077">
    <property type="protein sequence ID" value="OLV18107.1"/>
    <property type="molecule type" value="Genomic_DNA"/>
</dbReference>
<evidence type="ECO:0000256" key="16">
    <source>
        <dbReference type="ARBA" id="ARBA00042156"/>
    </source>
</evidence>
<keyword evidence="13 17" id="KW-0234">DNA repair</keyword>
<proteinExistence type="inferred from homology"/>
<gene>
    <name evidence="17" type="primary">uvrA</name>
    <name evidence="20" type="ORF">BOO71_0007378</name>
</gene>
<keyword evidence="7 17" id="KW-0228">DNA excision</keyword>
<keyword evidence="3 17" id="KW-0479">Metal-binding</keyword>
<evidence type="ECO:0000313" key="21">
    <source>
        <dbReference type="Proteomes" id="UP000186607"/>
    </source>
</evidence>
<dbReference type="GO" id="GO:0003677">
    <property type="term" value="F:DNA binding"/>
    <property type="evidence" value="ECO:0007669"/>
    <property type="project" value="UniProtKB-UniRule"/>
</dbReference>
<reference evidence="20 21" key="1">
    <citation type="submission" date="2017-01" db="EMBL/GenBank/DDBJ databases">
        <title>Genome Analysis of Deinococcus marmoris KOPRI26562.</title>
        <authorList>
            <person name="Kim J.H."/>
            <person name="Oh H.-M."/>
        </authorList>
    </citation>
    <scope>NUCLEOTIDE SEQUENCE [LARGE SCALE GENOMIC DNA]</scope>
    <source>
        <strain evidence="20 21">KOPRI26562</strain>
    </source>
</reference>
<feature type="binding site" evidence="17">
    <location>
        <begin position="27"/>
        <end position="34"/>
    </location>
    <ligand>
        <name>ATP</name>
        <dbReference type="ChEBI" id="CHEBI:30616"/>
    </ligand>
</feature>